<feature type="transmembrane region" description="Helical" evidence="12">
    <location>
        <begin position="842"/>
        <end position="864"/>
    </location>
</feature>
<evidence type="ECO:0000256" key="9">
    <source>
        <dbReference type="ARBA" id="ARBA00023136"/>
    </source>
</evidence>
<evidence type="ECO:0000256" key="3">
    <source>
        <dbReference type="ARBA" id="ARBA00022538"/>
    </source>
</evidence>
<feature type="transmembrane region" description="Helical" evidence="12">
    <location>
        <begin position="537"/>
        <end position="553"/>
    </location>
</feature>
<dbReference type="HOGENOM" id="CLU_283495_0_0_1"/>
<feature type="transmembrane region" description="Helical" evidence="12">
    <location>
        <begin position="777"/>
        <end position="797"/>
    </location>
</feature>
<evidence type="ECO:0000256" key="8">
    <source>
        <dbReference type="ARBA" id="ARBA00023065"/>
    </source>
</evidence>
<evidence type="ECO:0000256" key="1">
    <source>
        <dbReference type="ARBA" id="ARBA00004141"/>
    </source>
</evidence>
<keyword evidence="4 12" id="KW-0812">Transmembrane</keyword>
<feature type="transmembrane region" description="Helical" evidence="12">
    <location>
        <begin position="1060"/>
        <end position="1076"/>
    </location>
</feature>
<proteinExistence type="predicted"/>
<dbReference type="EMBL" id="DS999417">
    <property type="protein sequence ID" value="EED86964.1"/>
    <property type="molecule type" value="Genomic_DNA"/>
</dbReference>
<dbReference type="InParanoid" id="B8LCD0"/>
<evidence type="ECO:0000313" key="15">
    <source>
        <dbReference type="Proteomes" id="UP000001449"/>
    </source>
</evidence>
<dbReference type="KEGG" id="tps:THAPSDRAFT_25101"/>
<feature type="transmembrane region" description="Helical" evidence="12">
    <location>
        <begin position="920"/>
        <end position="945"/>
    </location>
</feature>
<organism evidence="14 15">
    <name type="scientific">Thalassiosira pseudonana</name>
    <name type="common">Marine diatom</name>
    <name type="synonym">Cyclotella nana</name>
    <dbReference type="NCBI Taxonomy" id="35128"/>
    <lineage>
        <taxon>Eukaryota</taxon>
        <taxon>Sar</taxon>
        <taxon>Stramenopiles</taxon>
        <taxon>Ochrophyta</taxon>
        <taxon>Bacillariophyta</taxon>
        <taxon>Coscinodiscophyceae</taxon>
        <taxon>Thalassiosirophycidae</taxon>
        <taxon>Thalassiosirales</taxon>
        <taxon>Thalassiosiraceae</taxon>
        <taxon>Thalassiosira</taxon>
    </lineage>
</organism>
<dbReference type="GO" id="GO:0016020">
    <property type="term" value="C:membrane"/>
    <property type="evidence" value="ECO:0000318"/>
    <property type="project" value="GO_Central"/>
</dbReference>
<evidence type="ECO:0000256" key="2">
    <source>
        <dbReference type="ARBA" id="ARBA00022448"/>
    </source>
</evidence>
<name>B8LCD0_THAPS</name>
<protein>
    <recommendedName>
        <fullName evidence="13">Ion transport domain-containing protein</fullName>
    </recommendedName>
</protein>
<dbReference type="Pfam" id="PF00520">
    <property type="entry name" value="Ion_trans"/>
    <property type="match status" value="4"/>
</dbReference>
<keyword evidence="9 12" id="KW-0472">Membrane</keyword>
<dbReference type="eggNOG" id="KOG1419">
    <property type="taxonomic scope" value="Eukaryota"/>
</dbReference>
<evidence type="ECO:0000256" key="12">
    <source>
        <dbReference type="SAM" id="Phobius"/>
    </source>
</evidence>
<dbReference type="PaxDb" id="35128-Thaps25101"/>
<feature type="domain" description="Ion transport" evidence="13">
    <location>
        <begin position="76"/>
        <end position="377"/>
    </location>
</feature>
<dbReference type="Gene3D" id="1.10.287.70">
    <property type="match status" value="4"/>
</dbReference>
<dbReference type="OMA" id="MWITLLN"/>
<evidence type="ECO:0000256" key="10">
    <source>
        <dbReference type="ARBA" id="ARBA00023303"/>
    </source>
</evidence>
<feature type="region of interest" description="Disordered" evidence="11">
    <location>
        <begin position="1"/>
        <end position="35"/>
    </location>
</feature>
<gene>
    <name evidence="14" type="ORF">THAPSDRAFT_25101</name>
</gene>
<feature type="compositionally biased region" description="Polar residues" evidence="11">
    <location>
        <begin position="7"/>
        <end position="25"/>
    </location>
</feature>
<feature type="transmembrane region" description="Helical" evidence="12">
    <location>
        <begin position="1231"/>
        <end position="1252"/>
    </location>
</feature>
<feature type="transmembrane region" description="Helical" evidence="12">
    <location>
        <begin position="738"/>
        <end position="757"/>
    </location>
</feature>
<reference evidence="14 15" key="1">
    <citation type="journal article" date="2004" name="Science">
        <title>The genome of the diatom Thalassiosira pseudonana: ecology, evolution, and metabolism.</title>
        <authorList>
            <person name="Armbrust E.V."/>
            <person name="Berges J.A."/>
            <person name="Bowler C."/>
            <person name="Green B.R."/>
            <person name="Martinez D."/>
            <person name="Putnam N.H."/>
            <person name="Zhou S."/>
            <person name="Allen A.E."/>
            <person name="Apt K.E."/>
            <person name="Bechner M."/>
            <person name="Brzezinski M.A."/>
            <person name="Chaal B.K."/>
            <person name="Chiovitti A."/>
            <person name="Davis A.K."/>
            <person name="Demarest M.S."/>
            <person name="Detter J.C."/>
            <person name="Glavina T."/>
            <person name="Goodstein D."/>
            <person name="Hadi M.Z."/>
            <person name="Hellsten U."/>
            <person name="Hildebrand M."/>
            <person name="Jenkins B.D."/>
            <person name="Jurka J."/>
            <person name="Kapitonov V.V."/>
            <person name="Kroger N."/>
            <person name="Lau W.W."/>
            <person name="Lane T.W."/>
            <person name="Larimer F.W."/>
            <person name="Lippmeier J.C."/>
            <person name="Lucas S."/>
            <person name="Medina M."/>
            <person name="Montsant A."/>
            <person name="Obornik M."/>
            <person name="Parker M.S."/>
            <person name="Palenik B."/>
            <person name="Pazour G.J."/>
            <person name="Richardson P.M."/>
            <person name="Rynearson T.A."/>
            <person name="Saito M.A."/>
            <person name="Schwartz D.C."/>
            <person name="Thamatrakoln K."/>
            <person name="Valentin K."/>
            <person name="Vardi A."/>
            <person name="Wilkerson F.P."/>
            <person name="Rokhsar D.S."/>
        </authorList>
    </citation>
    <scope>NUCLEOTIDE SEQUENCE [LARGE SCALE GENOMIC DNA]</scope>
    <source>
        <strain evidence="14 15">CCMP1335</strain>
    </source>
</reference>
<keyword evidence="10" id="KW-0407">Ion channel</keyword>
<evidence type="ECO:0000256" key="5">
    <source>
        <dbReference type="ARBA" id="ARBA00022826"/>
    </source>
</evidence>
<keyword evidence="15" id="KW-1185">Reference proteome</keyword>
<accession>B8LCD0</accession>
<evidence type="ECO:0000256" key="6">
    <source>
        <dbReference type="ARBA" id="ARBA00022958"/>
    </source>
</evidence>
<feature type="transmembrane region" description="Helical" evidence="12">
    <location>
        <begin position="638"/>
        <end position="661"/>
    </location>
</feature>
<feature type="transmembrane region" description="Helical" evidence="12">
    <location>
        <begin position="129"/>
        <end position="152"/>
    </location>
</feature>
<dbReference type="GeneID" id="7445460"/>
<feature type="transmembrane region" description="Helical" evidence="12">
    <location>
        <begin position="512"/>
        <end position="531"/>
    </location>
</feature>
<feature type="transmembrane region" description="Helical" evidence="12">
    <location>
        <begin position="472"/>
        <end position="491"/>
    </location>
</feature>
<feature type="transmembrane region" description="Helical" evidence="12">
    <location>
        <begin position="1133"/>
        <end position="1155"/>
    </location>
</feature>
<comment type="subcellular location">
    <subcellularLocation>
        <location evidence="1">Membrane</location>
        <topology evidence="1">Multi-pass membrane protein</topology>
    </subcellularLocation>
</comment>
<dbReference type="PANTHER" id="PTHR11537:SF254">
    <property type="entry name" value="POTASSIUM VOLTAGE-GATED CHANNEL PROTEIN SHAB"/>
    <property type="match status" value="1"/>
</dbReference>
<keyword evidence="7 12" id="KW-1133">Transmembrane helix</keyword>
<evidence type="ECO:0000259" key="13">
    <source>
        <dbReference type="Pfam" id="PF00520"/>
    </source>
</evidence>
<keyword evidence="6" id="KW-0630">Potassium</keyword>
<evidence type="ECO:0000256" key="11">
    <source>
        <dbReference type="SAM" id="MobiDB-lite"/>
    </source>
</evidence>
<feature type="transmembrane region" description="Helical" evidence="12">
    <location>
        <begin position="238"/>
        <end position="260"/>
    </location>
</feature>
<feature type="transmembrane region" description="Helical" evidence="12">
    <location>
        <begin position="1022"/>
        <end position="1040"/>
    </location>
</feature>
<feature type="domain" description="Ion transport" evidence="13">
    <location>
        <begin position="434"/>
        <end position="664"/>
    </location>
</feature>
<feature type="transmembrane region" description="Helical" evidence="12">
    <location>
        <begin position="348"/>
        <end position="372"/>
    </location>
</feature>
<dbReference type="AlphaFoldDB" id="B8LCD0"/>
<dbReference type="GO" id="GO:0005249">
    <property type="term" value="F:voltage-gated potassium channel activity"/>
    <property type="evidence" value="ECO:0007669"/>
    <property type="project" value="InterPro"/>
</dbReference>
<dbReference type="FunFam" id="1.10.287.70:FF:000419">
    <property type="entry name" value="Predicted protein"/>
    <property type="match status" value="2"/>
</dbReference>
<dbReference type="GO" id="GO:0008076">
    <property type="term" value="C:voltage-gated potassium channel complex"/>
    <property type="evidence" value="ECO:0007669"/>
    <property type="project" value="InterPro"/>
</dbReference>
<dbReference type="GO" id="GO:0001508">
    <property type="term" value="P:action potential"/>
    <property type="evidence" value="ECO:0000318"/>
    <property type="project" value="GO_Central"/>
</dbReference>
<keyword evidence="2" id="KW-0813">Transport</keyword>
<keyword evidence="3" id="KW-0633">Potassium transport</keyword>
<dbReference type="Proteomes" id="UP000001449">
    <property type="component" value="Chromosome 16"/>
</dbReference>
<dbReference type="GO" id="GO:0071805">
    <property type="term" value="P:potassium ion transmembrane transport"/>
    <property type="evidence" value="ECO:0000318"/>
    <property type="project" value="GO_Central"/>
</dbReference>
<evidence type="ECO:0000256" key="4">
    <source>
        <dbReference type="ARBA" id="ARBA00022692"/>
    </source>
</evidence>
<keyword evidence="8" id="KW-0406">Ion transport</keyword>
<sequence length="1273" mass="142171">MEPPTKQPTENTPLVTSSSLQVTHGSSSLSSPADIASQHDDDVKAVSSTHHSTTTSDRRTSLFLFLEAKTPAGLRYESFTIFLIFLSVVTFILSSLFLPEYNDSPLAIKCSSLCDAIWFGNYPDNDLSWLGIGATSIVEMFIVGVFTIDYLMRIYTADLLDPNYKGFLGRLRFIPTFFSLVDLASTLPFYIDAFVLRDTDLLASNFLRMFRLLRMMKVEGRYDLALGMLDDVFYEQRGILGTALFVGITVWGVMSSFFYIAERNNPDMIYCGAAPDYCFLNEDDVDTRLCIMDEWGVVDCSAAGCESQDGKEVCWNLYRSIVDASFWTLMELFGEFPLVDQHSVFGKVLGTFTAVIAVAVFALPAGIFGSGFEDQIAKRREKKIRLAEVGGAAVDVGDAVEQEVDVDITGGDASNRRGRLYNFFHRQNSSLSKASETFINVLILGTTLSFTFDTITDDYITTSWHIFFDRFQFFAVVVFTAEYVCLVYSAAEDPNYRGSGRLTYVQDFLRMVDLMSIVPYWIVVLQTQQLILSNDSTIAILAQFCLILRLFRFEKHSKAFTTFDDVLRDNMDVLTVTGFSALLLWVLFASILYITERDNPDDEMANNYKTVPNAMWMTLLNLSGECPLAHYTNAGKVCVGIIGLFATAIFGVPIGILGAGFEEIVTSENEDVPDQPMNVSTSYAPTVYSFQISCYKFVNGIGSKAAAIFETSIYLLIGATVLIGVIQTVDGLEDTFGWVEWVAVVVFTFEYVTRFVGAAADPEFANASSGFMSKINFLFSFYSVIDLLAIVPFYLAWAMPGSWVDQHDEYLRMLRLLRLLKLDKYVPSISLVDDVIRLKRRVLVVSCFAAATLWVLFSGLMYIAEYRDYSESIDNLPLYGCYENCSMSDRYENMIKAIPLTGIHLTGDFPMTEYSGYGRIVLFFMVIAAVGVVSIPSGVIASGFAEIVQSKSKSRGGEASTGNAGDDWFDIKYRQLEGRSPPLSIFGSKVDVLQRNVKAYLDGSIDEKGVRTRTTLSKAGRGFFLGLIIANILAVILESIPEIDKRVGNQRGNFFDEFEAWSVFFFTVDYILRLVSARKSREALYSPWVYATTFFGLVDLISVAPWIFRVLQLEDFLVAFSKLDNVYRASKDILKTTGLLAVMIWIGASALFYLFEQNNPNFRQCDTTVPLIGSHKRPGCYDFGSTASCNEYYPGMCSQSAFTNMPNTMFFVAVFLGGDWGFVDFTWQGKLVCMFLCIAGIALYSIPVGTLFDAFGAVVGLCEDDDDDNEEEE</sequence>
<feature type="domain" description="Ion transport" evidence="13">
    <location>
        <begin position="708"/>
        <end position="950"/>
    </location>
</feature>
<feature type="transmembrane region" description="Helical" evidence="12">
    <location>
        <begin position="573"/>
        <end position="594"/>
    </location>
</feature>
<reference evidence="14 15" key="2">
    <citation type="journal article" date="2008" name="Nature">
        <title>The Phaeodactylum genome reveals the evolutionary history of diatom genomes.</title>
        <authorList>
            <person name="Bowler C."/>
            <person name="Allen A.E."/>
            <person name="Badger J.H."/>
            <person name="Grimwood J."/>
            <person name="Jabbari K."/>
            <person name="Kuo A."/>
            <person name="Maheswari U."/>
            <person name="Martens C."/>
            <person name="Maumus F."/>
            <person name="Otillar R.P."/>
            <person name="Rayko E."/>
            <person name="Salamov A."/>
            <person name="Vandepoele K."/>
            <person name="Beszteri B."/>
            <person name="Gruber A."/>
            <person name="Heijde M."/>
            <person name="Katinka M."/>
            <person name="Mock T."/>
            <person name="Valentin K."/>
            <person name="Verret F."/>
            <person name="Berges J.A."/>
            <person name="Brownlee C."/>
            <person name="Cadoret J.P."/>
            <person name="Chiovitti A."/>
            <person name="Choi C.J."/>
            <person name="Coesel S."/>
            <person name="De Martino A."/>
            <person name="Detter J.C."/>
            <person name="Durkin C."/>
            <person name="Falciatore A."/>
            <person name="Fournet J."/>
            <person name="Haruta M."/>
            <person name="Huysman M.J."/>
            <person name="Jenkins B.D."/>
            <person name="Jiroutova K."/>
            <person name="Jorgensen R.E."/>
            <person name="Joubert Y."/>
            <person name="Kaplan A."/>
            <person name="Kroger N."/>
            <person name="Kroth P.G."/>
            <person name="La Roche J."/>
            <person name="Lindquist E."/>
            <person name="Lommer M."/>
            <person name="Martin-Jezequel V."/>
            <person name="Lopez P.J."/>
            <person name="Lucas S."/>
            <person name="Mangogna M."/>
            <person name="McGinnis K."/>
            <person name="Medlin L.K."/>
            <person name="Montsant A."/>
            <person name="Oudot-Le Secq M.P."/>
            <person name="Napoli C."/>
            <person name="Obornik M."/>
            <person name="Parker M.S."/>
            <person name="Petit J.L."/>
            <person name="Porcel B.M."/>
            <person name="Poulsen N."/>
            <person name="Robison M."/>
            <person name="Rychlewski L."/>
            <person name="Rynearson T.A."/>
            <person name="Schmutz J."/>
            <person name="Shapiro H."/>
            <person name="Siaut M."/>
            <person name="Stanley M."/>
            <person name="Sussman M.R."/>
            <person name="Taylor A.R."/>
            <person name="Vardi A."/>
            <person name="von Dassow P."/>
            <person name="Vyverman W."/>
            <person name="Willis A."/>
            <person name="Wyrwicz L.S."/>
            <person name="Rokhsar D.S."/>
            <person name="Weissenbach J."/>
            <person name="Armbrust E.V."/>
            <person name="Green B.R."/>
            <person name="Van de Peer Y."/>
            <person name="Grigoriev I.V."/>
        </authorList>
    </citation>
    <scope>NUCLEOTIDE SEQUENCE [LARGE SCALE GENOMIC DNA]</scope>
    <source>
        <strain evidence="14 15">CCMP1335</strain>
    </source>
</reference>
<feature type="transmembrane region" description="Helical" evidence="12">
    <location>
        <begin position="79"/>
        <end position="98"/>
    </location>
</feature>
<evidence type="ECO:0000313" key="14">
    <source>
        <dbReference type="EMBL" id="EED86964.1"/>
    </source>
</evidence>
<feature type="transmembrane region" description="Helical" evidence="12">
    <location>
        <begin position="705"/>
        <end position="726"/>
    </location>
</feature>
<feature type="transmembrane region" description="Helical" evidence="12">
    <location>
        <begin position="1088"/>
        <end position="1108"/>
    </location>
</feature>
<dbReference type="InterPro" id="IPR005821">
    <property type="entry name" value="Ion_trans_dom"/>
</dbReference>
<dbReference type="PANTHER" id="PTHR11537">
    <property type="entry name" value="VOLTAGE-GATED POTASSIUM CHANNEL"/>
    <property type="match status" value="1"/>
</dbReference>
<feature type="domain" description="Ion transport" evidence="13">
    <location>
        <begin position="1023"/>
        <end position="1256"/>
    </location>
</feature>
<evidence type="ECO:0000256" key="7">
    <source>
        <dbReference type="ARBA" id="ARBA00022989"/>
    </source>
</evidence>
<dbReference type="SUPFAM" id="SSF81324">
    <property type="entry name" value="Voltage-gated potassium channels"/>
    <property type="match status" value="4"/>
</dbReference>
<dbReference type="RefSeq" id="XP_002296763.1">
    <property type="nucleotide sequence ID" value="XM_002296727.1"/>
</dbReference>
<dbReference type="eggNOG" id="KOG3713">
    <property type="taxonomic scope" value="Eukaryota"/>
</dbReference>
<dbReference type="STRING" id="35128.B8LCD0"/>
<keyword evidence="5" id="KW-0631">Potassium channel</keyword>
<dbReference type="InterPro" id="IPR028325">
    <property type="entry name" value="VG_K_chnl"/>
</dbReference>